<dbReference type="EMBL" id="AP023326">
    <property type="protein sequence ID" value="BCI68463.1"/>
    <property type="molecule type" value="Genomic_DNA"/>
</dbReference>
<organism evidence="1 2">
    <name type="scientific">Acetobacter aceti</name>
    <dbReference type="NCBI Taxonomy" id="435"/>
    <lineage>
        <taxon>Bacteria</taxon>
        <taxon>Pseudomonadati</taxon>
        <taxon>Pseudomonadota</taxon>
        <taxon>Alphaproteobacteria</taxon>
        <taxon>Acetobacterales</taxon>
        <taxon>Acetobacteraceae</taxon>
        <taxon>Acetobacter</taxon>
        <taxon>Acetobacter subgen. Acetobacter</taxon>
    </lineage>
</organism>
<sequence>MLLILKDKDSPMHFFVVGTDCLSEKFMLLVAWCGMFAKHAANAVKQ</sequence>
<dbReference type="Proteomes" id="UP000515220">
    <property type="component" value="Chromosome"/>
</dbReference>
<gene>
    <name evidence="1" type="ORF">AAJCM20276_30870</name>
</gene>
<dbReference type="AlphaFoldDB" id="A0A6S6PMC1"/>
<proteinExistence type="predicted"/>
<reference evidence="1 2" key="1">
    <citation type="submission" date="2020-07" db="EMBL/GenBank/DDBJ databases">
        <title>Complete Genome Sequence of an acetic acid bacterium, Acetobacter aceti JCM20276.</title>
        <authorList>
            <person name="Hirose Y."/>
            <person name="Mihara H."/>
        </authorList>
    </citation>
    <scope>NUCLEOTIDE SEQUENCE [LARGE SCALE GENOMIC DNA]</scope>
    <source>
        <strain evidence="1 2">JCM20276</strain>
    </source>
</reference>
<dbReference type="RefSeq" id="WP_232091730.1">
    <property type="nucleotide sequence ID" value="NZ_AP023326.1"/>
</dbReference>
<evidence type="ECO:0000313" key="2">
    <source>
        <dbReference type="Proteomes" id="UP000515220"/>
    </source>
</evidence>
<protein>
    <submittedName>
        <fullName evidence="1">Uncharacterized protein</fullName>
    </submittedName>
</protein>
<name>A0A6S6PMC1_ACEAC</name>
<evidence type="ECO:0000313" key="1">
    <source>
        <dbReference type="EMBL" id="BCI68463.1"/>
    </source>
</evidence>
<accession>A0A6S6PMC1</accession>